<name>A0ABV7J843_9GAMM</name>
<organism evidence="1 2">
    <name type="scientific">Marinicella sediminis</name>
    <dbReference type="NCBI Taxonomy" id="1792834"/>
    <lineage>
        <taxon>Bacteria</taxon>
        <taxon>Pseudomonadati</taxon>
        <taxon>Pseudomonadota</taxon>
        <taxon>Gammaproteobacteria</taxon>
        <taxon>Lysobacterales</taxon>
        <taxon>Marinicellaceae</taxon>
        <taxon>Marinicella</taxon>
    </lineage>
</organism>
<protein>
    <submittedName>
        <fullName evidence="1">Uncharacterized protein</fullName>
    </submittedName>
</protein>
<reference evidence="2" key="1">
    <citation type="journal article" date="2019" name="Int. J. Syst. Evol. Microbiol.">
        <title>The Global Catalogue of Microorganisms (GCM) 10K type strain sequencing project: providing services to taxonomists for standard genome sequencing and annotation.</title>
        <authorList>
            <consortium name="The Broad Institute Genomics Platform"/>
            <consortium name="The Broad Institute Genome Sequencing Center for Infectious Disease"/>
            <person name="Wu L."/>
            <person name="Ma J."/>
        </authorList>
    </citation>
    <scope>NUCLEOTIDE SEQUENCE [LARGE SCALE GENOMIC DNA]</scope>
    <source>
        <strain evidence="2">KCTC 42953</strain>
    </source>
</reference>
<evidence type="ECO:0000313" key="2">
    <source>
        <dbReference type="Proteomes" id="UP001595533"/>
    </source>
</evidence>
<accession>A0ABV7J843</accession>
<dbReference type="EMBL" id="JBHRTS010000004">
    <property type="protein sequence ID" value="MFC3194298.1"/>
    <property type="molecule type" value="Genomic_DNA"/>
</dbReference>
<proteinExistence type="predicted"/>
<keyword evidence="2" id="KW-1185">Reference proteome</keyword>
<gene>
    <name evidence="1" type="ORF">ACFODZ_08610</name>
</gene>
<sequence length="79" mass="9133">MSVIVPESSKIMRRSTRPVGFKSPLRLIKYLEQDQISTEAFINIINSLSIPEDKKNLILNHPRVVKAMKENTQFFWTAS</sequence>
<dbReference type="Proteomes" id="UP001595533">
    <property type="component" value="Unassembled WGS sequence"/>
</dbReference>
<dbReference type="RefSeq" id="WP_077410973.1">
    <property type="nucleotide sequence ID" value="NZ_JBHRTS010000004.1"/>
</dbReference>
<comment type="caution">
    <text evidence="1">The sequence shown here is derived from an EMBL/GenBank/DDBJ whole genome shotgun (WGS) entry which is preliminary data.</text>
</comment>
<evidence type="ECO:0000313" key="1">
    <source>
        <dbReference type="EMBL" id="MFC3194298.1"/>
    </source>
</evidence>